<evidence type="ECO:0000259" key="7">
    <source>
        <dbReference type="PROSITE" id="PS50011"/>
    </source>
</evidence>
<accession>A0A315W9D6</accession>
<keyword evidence="9" id="KW-1185">Reference proteome</keyword>
<feature type="region of interest" description="Disordered" evidence="6">
    <location>
        <begin position="633"/>
        <end position="659"/>
    </location>
</feature>
<evidence type="ECO:0000256" key="5">
    <source>
        <dbReference type="ARBA" id="ARBA00022840"/>
    </source>
</evidence>
<dbReference type="GO" id="GO:0005524">
    <property type="term" value="F:ATP binding"/>
    <property type="evidence" value="ECO:0007669"/>
    <property type="project" value="UniProtKB-KW"/>
</dbReference>
<gene>
    <name evidence="8" type="ORF">CCH79_00020434</name>
</gene>
<dbReference type="GO" id="GO:0003714">
    <property type="term" value="F:transcription corepressor activity"/>
    <property type="evidence" value="ECO:0007669"/>
    <property type="project" value="TreeGrafter"/>
</dbReference>
<feature type="domain" description="Protein kinase" evidence="7">
    <location>
        <begin position="25"/>
        <end position="348"/>
    </location>
</feature>
<organism evidence="8 9">
    <name type="scientific">Gambusia affinis</name>
    <name type="common">Western mosquitofish</name>
    <name type="synonym">Heterandria affinis</name>
    <dbReference type="NCBI Taxonomy" id="33528"/>
    <lineage>
        <taxon>Eukaryota</taxon>
        <taxon>Metazoa</taxon>
        <taxon>Chordata</taxon>
        <taxon>Craniata</taxon>
        <taxon>Vertebrata</taxon>
        <taxon>Euteleostomi</taxon>
        <taxon>Actinopterygii</taxon>
        <taxon>Neopterygii</taxon>
        <taxon>Teleostei</taxon>
        <taxon>Neoteleostei</taxon>
        <taxon>Acanthomorphata</taxon>
        <taxon>Ovalentaria</taxon>
        <taxon>Atherinomorphae</taxon>
        <taxon>Cyprinodontiformes</taxon>
        <taxon>Poeciliidae</taxon>
        <taxon>Poeciliinae</taxon>
        <taxon>Gambusia</taxon>
    </lineage>
</organism>
<dbReference type="GO" id="GO:0004674">
    <property type="term" value="F:protein serine/threonine kinase activity"/>
    <property type="evidence" value="ECO:0007669"/>
    <property type="project" value="UniProtKB-KW"/>
</dbReference>
<keyword evidence="1" id="KW-0723">Serine/threonine-protein kinase</keyword>
<evidence type="ECO:0000256" key="4">
    <source>
        <dbReference type="ARBA" id="ARBA00022777"/>
    </source>
</evidence>
<feature type="compositionally biased region" description="Basic and acidic residues" evidence="6">
    <location>
        <begin position="1001"/>
        <end position="1011"/>
    </location>
</feature>
<evidence type="ECO:0000313" key="9">
    <source>
        <dbReference type="Proteomes" id="UP000250572"/>
    </source>
</evidence>
<comment type="caution">
    <text evidence="8">The sequence shown here is derived from an EMBL/GenBank/DDBJ whole genome shotgun (WGS) entry which is preliminary data.</text>
</comment>
<dbReference type="InterPro" id="IPR011009">
    <property type="entry name" value="Kinase-like_dom_sf"/>
</dbReference>
<feature type="compositionally biased region" description="Low complexity" evidence="6">
    <location>
        <begin position="468"/>
        <end position="479"/>
    </location>
</feature>
<dbReference type="GO" id="GO:0045944">
    <property type="term" value="P:positive regulation of transcription by RNA polymerase II"/>
    <property type="evidence" value="ECO:0007669"/>
    <property type="project" value="TreeGrafter"/>
</dbReference>
<protein>
    <recommendedName>
        <fullName evidence="7">Protein kinase domain-containing protein</fullName>
    </recommendedName>
</protein>
<feature type="compositionally biased region" description="Basic and acidic residues" evidence="6">
    <location>
        <begin position="1018"/>
        <end position="1028"/>
    </location>
</feature>
<evidence type="ECO:0000256" key="6">
    <source>
        <dbReference type="SAM" id="MobiDB-lite"/>
    </source>
</evidence>
<dbReference type="EMBL" id="NHOQ01000188">
    <property type="protein sequence ID" value="PWA32422.1"/>
    <property type="molecule type" value="Genomic_DNA"/>
</dbReference>
<dbReference type="Pfam" id="PF00069">
    <property type="entry name" value="Pkinase"/>
    <property type="match status" value="1"/>
</dbReference>
<feature type="region of interest" description="Disordered" evidence="6">
    <location>
        <begin position="1001"/>
        <end position="1029"/>
    </location>
</feature>
<keyword evidence="2" id="KW-0808">Transferase</keyword>
<reference evidence="8 9" key="1">
    <citation type="journal article" date="2018" name="G3 (Bethesda)">
        <title>A High-Quality Reference Genome for the Invasive Mosquitofish Gambusia affinis Using a Chicago Library.</title>
        <authorList>
            <person name="Hoffberg S.L."/>
            <person name="Troendle N.J."/>
            <person name="Glenn T.C."/>
            <person name="Mahmud O."/>
            <person name="Louha S."/>
            <person name="Chalopin D."/>
            <person name="Bennetzen J.L."/>
            <person name="Mauricio R."/>
        </authorList>
    </citation>
    <scope>NUCLEOTIDE SEQUENCE [LARGE SCALE GENOMIC DNA]</scope>
    <source>
        <strain evidence="8">NE01/NJP1002.9</strain>
        <tissue evidence="8">Muscle</tissue>
    </source>
</reference>
<dbReference type="PROSITE" id="PS00108">
    <property type="entry name" value="PROTEIN_KINASE_ST"/>
    <property type="match status" value="1"/>
</dbReference>
<dbReference type="GO" id="GO:0016605">
    <property type="term" value="C:PML body"/>
    <property type="evidence" value="ECO:0007669"/>
    <property type="project" value="TreeGrafter"/>
</dbReference>
<feature type="compositionally biased region" description="Polar residues" evidence="6">
    <location>
        <begin position="446"/>
        <end position="455"/>
    </location>
</feature>
<name>A0A315W9D6_GAMAF</name>
<dbReference type="GO" id="GO:0003713">
    <property type="term" value="F:transcription coactivator activity"/>
    <property type="evidence" value="ECO:0007669"/>
    <property type="project" value="TreeGrafter"/>
</dbReference>
<sequence length="1059" mass="118467">MSVFGSKPEFNLQKNTVLVSKTNQFIVEDLIARGGYGFVIKCKKVETEERVAIKLVKRSQYDSGVNEMKIFKTLRQFKGSNTNIVKFLDHFEHNNHFCLAFEMLDINLYEYIRCRYFFPLDINEIRVLAQQLLVALKVLKELRVTHRDIKCDNIMLVDRVSQPLRVKLIDFGLSTRTYSMRNYVFKQPLSYRSPDVILDFPLDEAIDMWGLGCVLAFLYLGRHLFPSRAEYETLSVMVKLLGKPHDTLLTFGLGTGRFFKCVKGEFTYTWSLKTVEEYYDDLGEVVVLRPGVHSDLSCLDDLQKKRPEPKDPLEKRDLLSFIDLLKMMLDMNPSRRIAPLKALNHEFITMAHLSADSGCPYVIASQTKMVKVEEEEPEAENSTSAGPSVPQESLDSTPHVDGNKDSEKKATEQKQAAPDPGPTVTKGQAKPAWRPAGMNPTGHKTGASTSSSRHTTVPPATVSKNKNKSNNCKPGKPGPESSDNFSCTKSSSSVSSAEISASQSRDDPTAAEVDSEAILLKIFEGFRLKKAATSKSPFPTDCCDPETETPSDLSKKPTDVSKTPSSKDENNKSTDKISNCVRFNTKPSCLGGLDQETQEAPTSWADRDGKYRNTRMKSQVVKVNPIVMVTNKKLTTEDQEPDELTWSDSTRKPDRSARTTLTHRPASVQVRSDQTENCAQLIQVKTRNTCLKRMRNFATRVFRSLWSGVWVSRAGVLELGQGTSPRSAPQVEVFSRSAGPPTDPADHESNFRHGGQSPAAAPGPAQQNHDGSSEWKQGVLIETRLSGSATAQEHRGAAGLELQLRLDPHVSPVFSCRTCRFCPVFSCRTCRFCRFCPLGVIRYFHMSVRNNTESKGEPDLDLYWKEIRFRQSSSWTSEQETKALKEFWGKVQRLTDTLSSSPDDVIALEVDGAREPLLLAGSPGPASLSSDWWILRMTSRRPSQRRRIVADGVQEVVAPGAQQVAGRRLHLVHRHVTRVCDLSLSKRNKLGVSSVEAESLRDQNLETEQSRTHRLHGNAHEQEVKSDQWRSLTASTRLSADPRFSANGAPSCEGTRRVV</sequence>
<feature type="region of interest" description="Disordered" evidence="6">
    <location>
        <begin position="532"/>
        <end position="575"/>
    </location>
</feature>
<feature type="compositionally biased region" description="Basic and acidic residues" evidence="6">
    <location>
        <begin position="553"/>
        <end position="575"/>
    </location>
</feature>
<feature type="compositionally biased region" description="Basic and acidic residues" evidence="6">
    <location>
        <begin position="401"/>
        <end position="412"/>
    </location>
</feature>
<feature type="compositionally biased region" description="Polar residues" evidence="6">
    <location>
        <begin position="381"/>
        <end position="396"/>
    </location>
</feature>
<proteinExistence type="predicted"/>
<dbReference type="GO" id="GO:0046332">
    <property type="term" value="F:SMAD binding"/>
    <property type="evidence" value="ECO:0007669"/>
    <property type="project" value="TreeGrafter"/>
</dbReference>
<feature type="compositionally biased region" description="Low complexity" evidence="6">
    <location>
        <begin position="486"/>
        <end position="503"/>
    </location>
</feature>
<dbReference type="GO" id="GO:0005737">
    <property type="term" value="C:cytoplasm"/>
    <property type="evidence" value="ECO:0007669"/>
    <property type="project" value="TreeGrafter"/>
</dbReference>
<evidence type="ECO:0000313" key="8">
    <source>
        <dbReference type="EMBL" id="PWA32422.1"/>
    </source>
</evidence>
<dbReference type="PANTHER" id="PTHR24058">
    <property type="entry name" value="DUAL SPECIFICITY PROTEIN KINASE"/>
    <property type="match status" value="1"/>
</dbReference>
<dbReference type="STRING" id="33528.ENSGAFP00000029246"/>
<evidence type="ECO:0000256" key="3">
    <source>
        <dbReference type="ARBA" id="ARBA00022741"/>
    </source>
</evidence>
<keyword evidence="3" id="KW-0547">Nucleotide-binding</keyword>
<dbReference type="InterPro" id="IPR008271">
    <property type="entry name" value="Ser/Thr_kinase_AS"/>
</dbReference>
<dbReference type="AlphaFoldDB" id="A0A315W9D6"/>
<dbReference type="Gene3D" id="1.10.510.10">
    <property type="entry name" value="Transferase(Phosphotransferase) domain 1"/>
    <property type="match status" value="1"/>
</dbReference>
<dbReference type="SUPFAM" id="SSF56112">
    <property type="entry name" value="Protein kinase-like (PK-like)"/>
    <property type="match status" value="1"/>
</dbReference>
<dbReference type="GO" id="GO:0042771">
    <property type="term" value="P:intrinsic apoptotic signaling pathway in response to DNA damage by p53 class mediator"/>
    <property type="evidence" value="ECO:0007669"/>
    <property type="project" value="TreeGrafter"/>
</dbReference>
<feature type="region of interest" description="Disordered" evidence="6">
    <location>
        <begin position="590"/>
        <end position="611"/>
    </location>
</feature>
<evidence type="ECO:0000256" key="1">
    <source>
        <dbReference type="ARBA" id="ARBA00022527"/>
    </source>
</evidence>
<dbReference type="SMART" id="SM00220">
    <property type="entry name" value="S_TKc"/>
    <property type="match status" value="1"/>
</dbReference>
<dbReference type="PROSITE" id="PS50011">
    <property type="entry name" value="PROTEIN_KINASE_DOM"/>
    <property type="match status" value="1"/>
</dbReference>
<keyword evidence="5" id="KW-0067">ATP-binding</keyword>
<keyword evidence="4" id="KW-0418">Kinase</keyword>
<feature type="region of interest" description="Disordered" evidence="6">
    <location>
        <begin position="720"/>
        <end position="773"/>
    </location>
</feature>
<feature type="region of interest" description="Disordered" evidence="6">
    <location>
        <begin position="1040"/>
        <end position="1059"/>
    </location>
</feature>
<feature type="compositionally biased region" description="Low complexity" evidence="6">
    <location>
        <begin position="754"/>
        <end position="767"/>
    </location>
</feature>
<feature type="region of interest" description="Disordered" evidence="6">
    <location>
        <begin position="372"/>
        <end position="512"/>
    </location>
</feature>
<dbReference type="InterPro" id="IPR000719">
    <property type="entry name" value="Prot_kinase_dom"/>
</dbReference>
<dbReference type="Proteomes" id="UP000250572">
    <property type="component" value="Unassembled WGS sequence"/>
</dbReference>
<dbReference type="InterPro" id="IPR050494">
    <property type="entry name" value="Ser_Thr_dual-spec_kinase"/>
</dbReference>
<evidence type="ECO:0000256" key="2">
    <source>
        <dbReference type="ARBA" id="ARBA00022679"/>
    </source>
</evidence>
<dbReference type="PANTHER" id="PTHR24058:SF53">
    <property type="entry name" value="HOMEODOMAIN-INTERACTING PROTEIN KINASE 2"/>
    <property type="match status" value="1"/>
</dbReference>
<dbReference type="GO" id="GO:0004713">
    <property type="term" value="F:protein tyrosine kinase activity"/>
    <property type="evidence" value="ECO:0007669"/>
    <property type="project" value="TreeGrafter"/>
</dbReference>
<dbReference type="GO" id="GO:0007224">
    <property type="term" value="P:smoothened signaling pathway"/>
    <property type="evidence" value="ECO:0007669"/>
    <property type="project" value="TreeGrafter"/>
</dbReference>
<dbReference type="Gene3D" id="3.30.200.20">
    <property type="entry name" value="Phosphorylase Kinase, domain 1"/>
    <property type="match status" value="1"/>
</dbReference>